<feature type="domain" description="DUF418" evidence="3">
    <location>
        <begin position="180"/>
        <end position="310"/>
    </location>
</feature>
<evidence type="ECO:0000313" key="4">
    <source>
        <dbReference type="EMBL" id="MFC6880290.1"/>
    </source>
</evidence>
<organism evidence="4 5">
    <name type="scientific">Actinomadura yumaensis</name>
    <dbReference type="NCBI Taxonomy" id="111807"/>
    <lineage>
        <taxon>Bacteria</taxon>
        <taxon>Bacillati</taxon>
        <taxon>Actinomycetota</taxon>
        <taxon>Actinomycetes</taxon>
        <taxon>Streptosporangiales</taxon>
        <taxon>Thermomonosporaceae</taxon>
        <taxon>Actinomadura</taxon>
    </lineage>
</organism>
<sequence>MEAASGAIRRAGAGPSPSGAAGEPERLLWVDALRGLALCGIAFVNVGGLTGTPVDGNGLGHWVYELGFHGRFFPVFAFLFGFSFTLFLKGREASRVVALARLGFLIPIGVLHRALQPDEVLLSYAVVGIAVLVPASFLPRNVVAGCGAVATAAALVAGGGSLLIPGLFLVGSAAAEYRLRNGFGAWVAVGFVAVALNAMQVANGSATVAAAAGVATGAAYSVGLAALIGASGRAAGLAAAVLEPLGRTALTNYLGATVLILAADRLFADEWRFGWVAAILAVQIVLARWWLARFRYGPAEWVWRCLTWWRLVPNGNRRAGTLDRPRRT</sequence>
<protein>
    <submittedName>
        <fullName evidence="4">DUF418 domain-containing protein</fullName>
    </submittedName>
</protein>
<evidence type="ECO:0000256" key="1">
    <source>
        <dbReference type="SAM" id="MobiDB-lite"/>
    </source>
</evidence>
<dbReference type="PANTHER" id="PTHR30590:SF3">
    <property type="entry name" value="HYPOTHETICAL MEMBRANE SPANNING PROTEIN"/>
    <property type="match status" value="1"/>
</dbReference>
<comment type="caution">
    <text evidence="4">The sequence shown here is derived from an EMBL/GenBank/DDBJ whole genome shotgun (WGS) entry which is preliminary data.</text>
</comment>
<keyword evidence="5" id="KW-1185">Reference proteome</keyword>
<name>A0ABW2CH23_9ACTN</name>
<feature type="transmembrane region" description="Helical" evidence="2">
    <location>
        <begin position="150"/>
        <end position="171"/>
    </location>
</feature>
<dbReference type="PANTHER" id="PTHR30590">
    <property type="entry name" value="INNER MEMBRANE PROTEIN"/>
    <property type="match status" value="1"/>
</dbReference>
<keyword evidence="2" id="KW-0812">Transmembrane</keyword>
<feature type="transmembrane region" description="Helical" evidence="2">
    <location>
        <begin position="208"/>
        <end position="229"/>
    </location>
</feature>
<feature type="region of interest" description="Disordered" evidence="1">
    <location>
        <begin position="1"/>
        <end position="22"/>
    </location>
</feature>
<proteinExistence type="predicted"/>
<evidence type="ECO:0000259" key="3">
    <source>
        <dbReference type="Pfam" id="PF04235"/>
    </source>
</evidence>
<evidence type="ECO:0000313" key="5">
    <source>
        <dbReference type="Proteomes" id="UP001596380"/>
    </source>
</evidence>
<gene>
    <name evidence="4" type="ORF">ACFQKB_11000</name>
</gene>
<dbReference type="InterPro" id="IPR007349">
    <property type="entry name" value="DUF418"/>
</dbReference>
<dbReference type="InterPro" id="IPR052529">
    <property type="entry name" value="Bact_Transport_Assoc"/>
</dbReference>
<reference evidence="5" key="1">
    <citation type="journal article" date="2019" name="Int. J. Syst. Evol. Microbiol.">
        <title>The Global Catalogue of Microorganisms (GCM) 10K type strain sequencing project: providing services to taxonomists for standard genome sequencing and annotation.</title>
        <authorList>
            <consortium name="The Broad Institute Genomics Platform"/>
            <consortium name="The Broad Institute Genome Sequencing Center for Infectious Disease"/>
            <person name="Wu L."/>
            <person name="Ma J."/>
        </authorList>
    </citation>
    <scope>NUCLEOTIDE SEQUENCE [LARGE SCALE GENOMIC DNA]</scope>
    <source>
        <strain evidence="5">JCM 3369</strain>
    </source>
</reference>
<evidence type="ECO:0000256" key="2">
    <source>
        <dbReference type="SAM" id="Phobius"/>
    </source>
</evidence>
<feature type="transmembrane region" description="Helical" evidence="2">
    <location>
        <begin position="273"/>
        <end position="291"/>
    </location>
</feature>
<feature type="transmembrane region" description="Helical" evidence="2">
    <location>
        <begin position="121"/>
        <end position="138"/>
    </location>
</feature>
<keyword evidence="2" id="KW-0472">Membrane</keyword>
<accession>A0ABW2CH23</accession>
<dbReference type="RefSeq" id="WP_160820763.1">
    <property type="nucleotide sequence ID" value="NZ_JBHSXE010000001.1"/>
</dbReference>
<feature type="transmembrane region" description="Helical" evidence="2">
    <location>
        <begin position="183"/>
        <end position="202"/>
    </location>
</feature>
<feature type="transmembrane region" description="Helical" evidence="2">
    <location>
        <begin position="71"/>
        <end position="88"/>
    </location>
</feature>
<feature type="transmembrane region" description="Helical" evidence="2">
    <location>
        <begin position="32"/>
        <end position="51"/>
    </location>
</feature>
<dbReference type="Proteomes" id="UP001596380">
    <property type="component" value="Unassembled WGS sequence"/>
</dbReference>
<feature type="transmembrane region" description="Helical" evidence="2">
    <location>
        <begin position="250"/>
        <end position="267"/>
    </location>
</feature>
<dbReference type="EMBL" id="JBHSXS010000004">
    <property type="protein sequence ID" value="MFC6880290.1"/>
    <property type="molecule type" value="Genomic_DNA"/>
</dbReference>
<dbReference type="Pfam" id="PF04235">
    <property type="entry name" value="DUF418"/>
    <property type="match status" value="1"/>
</dbReference>
<keyword evidence="2" id="KW-1133">Transmembrane helix</keyword>